<proteinExistence type="predicted"/>
<organism evidence="1 2">
    <name type="scientific">Avena sativa</name>
    <name type="common">Oat</name>
    <dbReference type="NCBI Taxonomy" id="4498"/>
    <lineage>
        <taxon>Eukaryota</taxon>
        <taxon>Viridiplantae</taxon>
        <taxon>Streptophyta</taxon>
        <taxon>Embryophyta</taxon>
        <taxon>Tracheophyta</taxon>
        <taxon>Spermatophyta</taxon>
        <taxon>Magnoliopsida</taxon>
        <taxon>Liliopsida</taxon>
        <taxon>Poales</taxon>
        <taxon>Poaceae</taxon>
        <taxon>BOP clade</taxon>
        <taxon>Pooideae</taxon>
        <taxon>Poodae</taxon>
        <taxon>Poeae</taxon>
        <taxon>Poeae Chloroplast Group 1 (Aveneae type)</taxon>
        <taxon>Aveninae</taxon>
        <taxon>Avena</taxon>
    </lineage>
</organism>
<evidence type="ECO:0000313" key="2">
    <source>
        <dbReference type="Proteomes" id="UP001732700"/>
    </source>
</evidence>
<reference evidence="1" key="1">
    <citation type="submission" date="2021-05" db="EMBL/GenBank/DDBJ databases">
        <authorList>
            <person name="Scholz U."/>
            <person name="Mascher M."/>
            <person name="Fiebig A."/>
        </authorList>
    </citation>
    <scope>NUCLEOTIDE SEQUENCE [LARGE SCALE GENOMIC DNA]</scope>
</reference>
<keyword evidence="2" id="KW-1185">Reference proteome</keyword>
<dbReference type="EnsemblPlants" id="AVESA.00010b.r2.5AG0795620.1">
    <property type="protein sequence ID" value="AVESA.00010b.r2.5AG0795620.1.CDS.1"/>
    <property type="gene ID" value="AVESA.00010b.r2.5AG0795620"/>
</dbReference>
<dbReference type="Proteomes" id="UP001732700">
    <property type="component" value="Chromosome 5A"/>
</dbReference>
<reference evidence="1" key="2">
    <citation type="submission" date="2025-09" db="UniProtKB">
        <authorList>
            <consortium name="EnsemblPlants"/>
        </authorList>
    </citation>
    <scope>IDENTIFICATION</scope>
</reference>
<accession>A0ACD5XII3</accession>
<protein>
    <submittedName>
        <fullName evidence="1">Uncharacterized protein</fullName>
    </submittedName>
</protein>
<evidence type="ECO:0000313" key="1">
    <source>
        <dbReference type="EnsemblPlants" id="AVESA.00010b.r2.5AG0795620.1.CDS.1"/>
    </source>
</evidence>
<name>A0ACD5XII3_AVESA</name>
<sequence length="396" mass="43711">MAARKRPAAVLDAGHATATQGSASCGKRSRTSIGSTDEYEKHSCLGKGTFGAVFRMRHRVTGKTVAIKFPSPPDDPKEAPDVDEILREARFLETCSSGNPYVVGFEGLVRNPTNGDICIAMEYVAAPSLETFLWDTRRGSPLPESTVRAFMWKLLSGTKMMHHRRVVHRDIKPANILVGQGGELVKICDLGLAISMSELPPYNQAGTASYIAPEMLLGKPDYDGRVDTWSLGCVMAEMLTGKVLFPVGDDDDDEDEAKINDEIVQLWSIFRLLGMPDGRTWPGFRSLPFTAEVLQMLPLEHKRNRLRDVFPEEKLSKEGFEVLQGLLTCNPNKRLTATKALKLPWFTALHPAAAAKVDASVTSPGKKAPRIKFISRPVPEKITFKIPVAIWNAQRV</sequence>